<dbReference type="Gene3D" id="3.90.280.10">
    <property type="entry name" value="PEBP-like"/>
    <property type="match status" value="1"/>
</dbReference>
<evidence type="ECO:0000313" key="1">
    <source>
        <dbReference type="EMBL" id="CAE6952880.1"/>
    </source>
</evidence>
<dbReference type="EMBL" id="CAJNDS010000093">
    <property type="protein sequence ID" value="CAE6952880.1"/>
    <property type="molecule type" value="Genomic_DNA"/>
</dbReference>
<gene>
    <name evidence="1" type="ORF">SNAT2548_LOCUS1635</name>
</gene>
<proteinExistence type="predicted"/>
<accession>A0A812HJK1</accession>
<reference evidence="1" key="1">
    <citation type="submission" date="2021-02" db="EMBL/GenBank/DDBJ databases">
        <authorList>
            <person name="Dougan E. K."/>
            <person name="Rhodes N."/>
            <person name="Thang M."/>
            <person name="Chan C."/>
        </authorList>
    </citation>
    <scope>NUCLEOTIDE SEQUENCE</scope>
</reference>
<feature type="non-terminal residue" evidence="1">
    <location>
        <position position="1"/>
    </location>
</feature>
<sequence length="210" mass="23217">LNSSFIALQSAPLKRAGDPLPRHAYSSRVLAGQNTPPILRATAINPGKQLMLLTATDEDSRPSPSAEAAPLWAVANISVASAGQLQKARGDVVVPYQGPDIQDEYIHRIFFRVYEQPSRVPRQDLGNYGQLRRWMSRHALVGQGARNGGKMSELLMTAVRKRPGSTVTVASVAANPEFAGLISTGHRGHRPSQCKERRRKWQEFVFLDRR</sequence>
<dbReference type="AlphaFoldDB" id="A0A812HJK1"/>
<evidence type="ECO:0000313" key="2">
    <source>
        <dbReference type="Proteomes" id="UP000604046"/>
    </source>
</evidence>
<dbReference type="OrthoDB" id="415972at2759"/>
<name>A0A812HJK1_9DINO</name>
<protein>
    <submittedName>
        <fullName evidence="1">Uncharacterized protein</fullName>
    </submittedName>
</protein>
<keyword evidence="2" id="KW-1185">Reference proteome</keyword>
<dbReference type="SUPFAM" id="SSF49777">
    <property type="entry name" value="PEBP-like"/>
    <property type="match status" value="1"/>
</dbReference>
<organism evidence="1 2">
    <name type="scientific">Symbiodinium natans</name>
    <dbReference type="NCBI Taxonomy" id="878477"/>
    <lineage>
        <taxon>Eukaryota</taxon>
        <taxon>Sar</taxon>
        <taxon>Alveolata</taxon>
        <taxon>Dinophyceae</taxon>
        <taxon>Suessiales</taxon>
        <taxon>Symbiodiniaceae</taxon>
        <taxon>Symbiodinium</taxon>
    </lineage>
</organism>
<dbReference type="Proteomes" id="UP000604046">
    <property type="component" value="Unassembled WGS sequence"/>
</dbReference>
<dbReference type="InterPro" id="IPR036610">
    <property type="entry name" value="PEBP-like_sf"/>
</dbReference>
<comment type="caution">
    <text evidence="1">The sequence shown here is derived from an EMBL/GenBank/DDBJ whole genome shotgun (WGS) entry which is preliminary data.</text>
</comment>